<proteinExistence type="predicted"/>
<dbReference type="OrthoDB" id="2327166at2"/>
<organism evidence="1 2">
    <name type="scientific">Paenibacillus pini JCM 16418</name>
    <dbReference type="NCBI Taxonomy" id="1236976"/>
    <lineage>
        <taxon>Bacteria</taxon>
        <taxon>Bacillati</taxon>
        <taxon>Bacillota</taxon>
        <taxon>Bacilli</taxon>
        <taxon>Bacillales</taxon>
        <taxon>Paenibacillaceae</taxon>
        <taxon>Paenibacillus</taxon>
    </lineage>
</organism>
<gene>
    <name evidence="1" type="ORF">JCM16418_4943</name>
</gene>
<evidence type="ECO:0000313" key="1">
    <source>
        <dbReference type="EMBL" id="GAF10724.1"/>
    </source>
</evidence>
<dbReference type="SUPFAM" id="SSF56731">
    <property type="entry name" value="DNA primase core"/>
    <property type="match status" value="1"/>
</dbReference>
<comment type="caution">
    <text evidence="1">The sequence shown here is derived from an EMBL/GenBank/DDBJ whole genome shotgun (WGS) entry which is preliminary data.</text>
</comment>
<evidence type="ECO:0000313" key="2">
    <source>
        <dbReference type="Proteomes" id="UP000019364"/>
    </source>
</evidence>
<accession>W7Z8H7</accession>
<dbReference type="RefSeq" id="WP_036653401.1">
    <property type="nucleotide sequence ID" value="NZ_BAVZ01000033.1"/>
</dbReference>
<dbReference type="eggNOG" id="COG0358">
    <property type="taxonomic scope" value="Bacteria"/>
</dbReference>
<protein>
    <submittedName>
        <fullName evidence="1">Uncharacterized protein</fullName>
    </submittedName>
</protein>
<sequence>MGNDLKDIKKKIYEEDRVYELLEKMECSNIKQKTNRYEAKLPDKFGSTNTRSVQVFLSDDLQCVVWSRSISNIDIFGLVSHLVFDCEDNESVKENLYKAKKWICENLNFTEYLGNYTPQPEVEDPLGWLKKVKKQRPKQLRDIDENQIYDDSILNQYVMMPHYKYYLEGLSYEIQTEYQIGFDLLSERIVFPIYNQYGDIISVKGRTMDENYKEKNIPKFMYLYPYNKTIEWYNWNLALYEILEKREVIVFEAEKSCWYAAEFGYRNTLAIGGSDITLYQVELIKKLPYDTKIILAFDKDKEEKDIRKEADKFGLLRPIHTFWDKKNLLSKDLKHSPTDLGKEVFDFLYQDSIHRRINKSE</sequence>
<dbReference type="AlphaFoldDB" id="W7Z8H7"/>
<dbReference type="InterPro" id="IPR037068">
    <property type="entry name" value="DNA_primase_core_N_sf"/>
</dbReference>
<dbReference type="Gene3D" id="3.40.1360.10">
    <property type="match status" value="1"/>
</dbReference>
<dbReference type="Proteomes" id="UP000019364">
    <property type="component" value="Unassembled WGS sequence"/>
</dbReference>
<reference evidence="1 2" key="1">
    <citation type="journal article" date="2014" name="Genome Announc.">
        <title>Draft Genome Sequence of Paenibacillus pini JCM 16418T, Isolated from the Rhizosphere of Pine Tree.</title>
        <authorList>
            <person name="Yuki M."/>
            <person name="Oshima K."/>
            <person name="Suda W."/>
            <person name="Oshida Y."/>
            <person name="Kitamura K."/>
            <person name="Iida Y."/>
            <person name="Hattori M."/>
            <person name="Ohkuma M."/>
        </authorList>
    </citation>
    <scope>NUCLEOTIDE SEQUENCE [LARGE SCALE GENOMIC DNA]</scope>
    <source>
        <strain evidence="1 2">JCM 16418</strain>
    </source>
</reference>
<dbReference type="STRING" id="1236976.JCM16418_4943"/>
<dbReference type="EMBL" id="BAVZ01000033">
    <property type="protein sequence ID" value="GAF10724.1"/>
    <property type="molecule type" value="Genomic_DNA"/>
</dbReference>
<name>W7Z8H7_9BACL</name>
<dbReference type="Gene3D" id="3.90.980.10">
    <property type="entry name" value="DNA primase, catalytic core, N-terminal domain"/>
    <property type="match status" value="1"/>
</dbReference>
<keyword evidence="2" id="KW-1185">Reference proteome</keyword>